<dbReference type="EMBL" id="QMBQ01000004">
    <property type="protein sequence ID" value="RAZ76397.1"/>
    <property type="molecule type" value="Genomic_DNA"/>
</dbReference>
<keyword evidence="3" id="KW-1185">Reference proteome</keyword>
<evidence type="ECO:0000313" key="2">
    <source>
        <dbReference type="EMBL" id="RAZ76397.1"/>
    </source>
</evidence>
<comment type="caution">
    <text evidence="2">The sequence shown here is derived from an EMBL/GenBank/DDBJ whole genome shotgun (WGS) entry which is preliminary data.</text>
</comment>
<proteinExistence type="predicted"/>
<name>A0A330GVW3_9HYPH</name>
<gene>
    <name evidence="2" type="ORF">DPM35_17080</name>
</gene>
<dbReference type="Proteomes" id="UP000251956">
    <property type="component" value="Unassembled WGS sequence"/>
</dbReference>
<sequence length="81" mass="9163">MADFANFQRCRMSAEARGQHLSPRLRGEMPGRAMRGGATGRMPWLGWRIERSIPPQHIFAPPTGRRAAPRHRPSRGCGRSR</sequence>
<protein>
    <submittedName>
        <fullName evidence="2">Uncharacterized protein</fullName>
    </submittedName>
</protein>
<accession>A0A330GVW3</accession>
<feature type="region of interest" description="Disordered" evidence="1">
    <location>
        <begin position="56"/>
        <end position="81"/>
    </location>
</feature>
<feature type="compositionally biased region" description="Basic residues" evidence="1">
    <location>
        <begin position="67"/>
        <end position="81"/>
    </location>
</feature>
<evidence type="ECO:0000313" key="3">
    <source>
        <dbReference type="Proteomes" id="UP000251956"/>
    </source>
</evidence>
<dbReference type="AlphaFoldDB" id="A0A330GVW3"/>
<evidence type="ECO:0000256" key="1">
    <source>
        <dbReference type="SAM" id="MobiDB-lite"/>
    </source>
</evidence>
<organism evidence="2 3">
    <name type="scientific">Mesorhizobium atlanticum</name>
    <dbReference type="NCBI Taxonomy" id="2233532"/>
    <lineage>
        <taxon>Bacteria</taxon>
        <taxon>Pseudomonadati</taxon>
        <taxon>Pseudomonadota</taxon>
        <taxon>Alphaproteobacteria</taxon>
        <taxon>Hyphomicrobiales</taxon>
        <taxon>Phyllobacteriaceae</taxon>
        <taxon>Mesorhizobium</taxon>
    </lineage>
</organism>
<reference evidence="2 3" key="1">
    <citation type="submission" date="2018-07" db="EMBL/GenBank/DDBJ databases">
        <title>Diversity of Mesorhizobium strains in Brazil.</title>
        <authorList>
            <person name="Helene L.C.F."/>
            <person name="Dall'Agnol R."/>
            <person name="Delamuta J.R.M."/>
            <person name="Hungria M."/>
        </authorList>
    </citation>
    <scope>NUCLEOTIDE SEQUENCE [LARGE SCALE GENOMIC DNA]</scope>
    <source>
        <strain evidence="2 3">CNPSo 3140</strain>
    </source>
</reference>
<feature type="region of interest" description="Disordered" evidence="1">
    <location>
        <begin position="14"/>
        <end position="38"/>
    </location>
</feature>